<feature type="compositionally biased region" description="Basic and acidic residues" evidence="1">
    <location>
        <begin position="38"/>
        <end position="51"/>
    </location>
</feature>
<dbReference type="EMBL" id="JH172624">
    <property type="protein sequence ID" value="EHB14876.1"/>
    <property type="molecule type" value="Genomic_DNA"/>
</dbReference>
<sequence>MKIAVDRASSCPSFLPPAGVAVVCDVTSRPLRLGGGRGKGERKPGKCEPRLRNSRCRPSNRKLPPLSPPSGNHFLGLVFSAGCYITSNDY</sequence>
<proteinExistence type="predicted"/>
<protein>
    <submittedName>
        <fullName evidence="2">Uncharacterized protein</fullName>
    </submittedName>
</protein>
<evidence type="ECO:0000313" key="3">
    <source>
        <dbReference type="Proteomes" id="UP000006813"/>
    </source>
</evidence>
<gene>
    <name evidence="2" type="ORF">GW7_00833</name>
</gene>
<dbReference type="AlphaFoldDB" id="G5C015"/>
<organism evidence="2 3">
    <name type="scientific">Heterocephalus glaber</name>
    <name type="common">Naked mole rat</name>
    <dbReference type="NCBI Taxonomy" id="10181"/>
    <lineage>
        <taxon>Eukaryota</taxon>
        <taxon>Metazoa</taxon>
        <taxon>Chordata</taxon>
        <taxon>Craniata</taxon>
        <taxon>Vertebrata</taxon>
        <taxon>Euteleostomi</taxon>
        <taxon>Mammalia</taxon>
        <taxon>Eutheria</taxon>
        <taxon>Euarchontoglires</taxon>
        <taxon>Glires</taxon>
        <taxon>Rodentia</taxon>
        <taxon>Hystricomorpha</taxon>
        <taxon>Bathyergidae</taxon>
        <taxon>Heterocephalus</taxon>
    </lineage>
</organism>
<accession>G5C015</accession>
<dbReference type="InParanoid" id="G5C015"/>
<reference evidence="2 3" key="1">
    <citation type="journal article" date="2011" name="Nature">
        <title>Genome sequencing reveals insights into physiology and longevity of the naked mole rat.</title>
        <authorList>
            <person name="Kim E.B."/>
            <person name="Fang X."/>
            <person name="Fushan A.A."/>
            <person name="Huang Z."/>
            <person name="Lobanov A.V."/>
            <person name="Han L."/>
            <person name="Marino S.M."/>
            <person name="Sun X."/>
            <person name="Turanov A.A."/>
            <person name="Yang P."/>
            <person name="Yim S.H."/>
            <person name="Zhao X."/>
            <person name="Kasaikina M.V."/>
            <person name="Stoletzki N."/>
            <person name="Peng C."/>
            <person name="Polak P."/>
            <person name="Xiong Z."/>
            <person name="Kiezun A."/>
            <person name="Zhu Y."/>
            <person name="Chen Y."/>
            <person name="Kryukov G.V."/>
            <person name="Zhang Q."/>
            <person name="Peshkin L."/>
            <person name="Yang L."/>
            <person name="Bronson R.T."/>
            <person name="Buffenstein R."/>
            <person name="Wang B."/>
            <person name="Han C."/>
            <person name="Li Q."/>
            <person name="Chen L."/>
            <person name="Zhao W."/>
            <person name="Sunyaev S.R."/>
            <person name="Park T.J."/>
            <person name="Zhang G."/>
            <person name="Wang J."/>
            <person name="Gladyshev V.N."/>
        </authorList>
    </citation>
    <scope>NUCLEOTIDE SEQUENCE [LARGE SCALE GENOMIC DNA]</scope>
</reference>
<evidence type="ECO:0000313" key="2">
    <source>
        <dbReference type="EMBL" id="EHB14876.1"/>
    </source>
</evidence>
<feature type="region of interest" description="Disordered" evidence="1">
    <location>
        <begin position="32"/>
        <end position="68"/>
    </location>
</feature>
<evidence type="ECO:0000256" key="1">
    <source>
        <dbReference type="SAM" id="MobiDB-lite"/>
    </source>
</evidence>
<name>G5C015_HETGA</name>
<dbReference type="Proteomes" id="UP000006813">
    <property type="component" value="Unassembled WGS sequence"/>
</dbReference>